<reference evidence="1" key="1">
    <citation type="submission" date="2016-12" db="EMBL/GenBank/DDBJ databases">
        <authorList>
            <person name="Moulin L."/>
        </authorList>
    </citation>
    <scope>NUCLEOTIDE SEQUENCE [LARGE SCALE GENOMIC DNA]</scope>
    <source>
        <strain evidence="1">STM 7183</strain>
    </source>
</reference>
<name>A0A1N7STN7_9BURK</name>
<dbReference type="Proteomes" id="UP000195569">
    <property type="component" value="Unassembled WGS sequence"/>
</dbReference>
<protein>
    <submittedName>
        <fullName evidence="1">Uncharacterized protein</fullName>
    </submittedName>
</protein>
<dbReference type="RefSeq" id="WP_162849291.1">
    <property type="nucleotide sequence ID" value="NZ_CYGY02000093.1"/>
</dbReference>
<organism evidence="1 2">
    <name type="scientific">Paraburkholderia piptadeniae</name>
    <dbReference type="NCBI Taxonomy" id="1701573"/>
    <lineage>
        <taxon>Bacteria</taxon>
        <taxon>Pseudomonadati</taxon>
        <taxon>Pseudomonadota</taxon>
        <taxon>Betaproteobacteria</taxon>
        <taxon>Burkholderiales</taxon>
        <taxon>Burkholderiaceae</taxon>
        <taxon>Paraburkholderia</taxon>
    </lineage>
</organism>
<keyword evidence="2" id="KW-1185">Reference proteome</keyword>
<sequence>MNFGLLLSNLPHVKESRDYYDAMLSLHRCSAHRLTNFWLGVKALIS</sequence>
<evidence type="ECO:0000313" key="2">
    <source>
        <dbReference type="Proteomes" id="UP000195569"/>
    </source>
</evidence>
<comment type="caution">
    <text evidence="1">The sequence shown here is derived from an EMBL/GenBank/DDBJ whole genome shotgun (WGS) entry which is preliminary data.</text>
</comment>
<evidence type="ECO:0000313" key="1">
    <source>
        <dbReference type="EMBL" id="SIT50740.1"/>
    </source>
</evidence>
<gene>
    <name evidence="1" type="ORF">BN2476_930038</name>
</gene>
<accession>A0A1N7STN7</accession>
<dbReference type="AlphaFoldDB" id="A0A1N7STN7"/>
<dbReference type="EMBL" id="CYGY02000093">
    <property type="protein sequence ID" value="SIT50740.1"/>
    <property type="molecule type" value="Genomic_DNA"/>
</dbReference>
<proteinExistence type="predicted"/>